<dbReference type="AlphaFoldDB" id="A0A0U2U6X4"/>
<accession>A0A0U2U6X4</accession>
<dbReference type="STRING" id="162209.IJ22_15520"/>
<dbReference type="PANTHER" id="PTHR36577:SF3">
    <property type="entry name" value="DUF521 DOMAIN PROTEIN (AFU_ORTHOLOGUE AFUA_6G00490)"/>
    <property type="match status" value="1"/>
</dbReference>
<gene>
    <name evidence="4" type="ORF">IJ22_15520</name>
</gene>
<sequence length="427" mass="46975">MKLTDDEKAMLDGKEGSAKQKAMDLLVRYGNALGAERLVDTNNVCGTVVATNPFMREFAAKAGGFDAVFSEFNLDSSEVVEIPMVKAHTCQLIQSFDQDLWEIQGISQDRYELSQKNEAFSAGIGVQLMSTCTPYQVGNVPVKGEHCAWMESSAVVYINSVLGARSNVEGRESTGAAMLTGKIPYWGYHLDENRLGTDLVEVEWDVQSMMDWGLLGYYIGEVVGERIPVLSGVRHVPNLYRIKHFGASAASSGGVELFHIPGITAEANSLEEAFGKKKPKFSFKFGKAERQKAYEHLNHSAKDKEVDFIMLGCPHASIEQIWEICKLLNGKRVNRDTMLWIFTPRSIKQLADRNGYTKIISDAGGVLMSDSCPAVGQLLPKGTKVVATDSAKQAHYLPAIMGVQTWFGLLEDCINAAITGKWSGELR</sequence>
<dbReference type="PANTHER" id="PTHR36577">
    <property type="entry name" value="DUF521 DOMAIN PROTEIN (AFU_ORTHOLOGUE AFUA_6G00490)"/>
    <property type="match status" value="1"/>
</dbReference>
<evidence type="ECO:0000256" key="2">
    <source>
        <dbReference type="ARBA" id="ARBA00023239"/>
    </source>
</evidence>
<dbReference type="PATRIC" id="fig|162209.4.peg.1644"/>
<dbReference type="OrthoDB" id="1550274at2"/>
<keyword evidence="2" id="KW-0456">Lyase</keyword>
<feature type="domain" description="Phosphomevalonate dehydratase large subunit-like" evidence="3">
    <location>
        <begin position="1"/>
        <end position="415"/>
    </location>
</feature>
<keyword evidence="5" id="KW-1185">Reference proteome</keyword>
<name>A0A0U2U6X4_9BACL</name>
<evidence type="ECO:0000259" key="3">
    <source>
        <dbReference type="Pfam" id="PF04412"/>
    </source>
</evidence>
<dbReference type="RefSeq" id="WP_062408298.1">
    <property type="nucleotide sequence ID" value="NZ_CP013652.1"/>
</dbReference>
<evidence type="ECO:0000313" key="5">
    <source>
        <dbReference type="Proteomes" id="UP000061660"/>
    </source>
</evidence>
<dbReference type="Pfam" id="PF04412">
    <property type="entry name" value="AcnX"/>
    <property type="match status" value="1"/>
</dbReference>
<keyword evidence="1" id="KW-0408">Iron</keyword>
<dbReference type="GO" id="GO:0016829">
    <property type="term" value="F:lyase activity"/>
    <property type="evidence" value="ECO:0007669"/>
    <property type="project" value="UniProtKB-KW"/>
</dbReference>
<proteinExistence type="predicted"/>
<protein>
    <recommendedName>
        <fullName evidence="3">Phosphomevalonate dehydratase large subunit-like domain-containing protein</fullName>
    </recommendedName>
</protein>
<reference evidence="5" key="1">
    <citation type="submission" date="2015-12" db="EMBL/GenBank/DDBJ databases">
        <title>Complete genome sequences of two moderately thermophilic Paenibacillus species.</title>
        <authorList>
            <person name="Butler R.III."/>
            <person name="Wang J."/>
            <person name="Stark B.C."/>
            <person name="Pombert J.-F."/>
        </authorList>
    </citation>
    <scope>NUCLEOTIDE SEQUENCE [LARGE SCALE GENOMIC DNA]</scope>
    <source>
        <strain evidence="5">32O-Y</strain>
    </source>
</reference>
<dbReference type="EMBL" id="CP013652">
    <property type="protein sequence ID" value="ALS21928.1"/>
    <property type="molecule type" value="Genomic_DNA"/>
</dbReference>
<dbReference type="Proteomes" id="UP000061660">
    <property type="component" value="Chromosome"/>
</dbReference>
<dbReference type="InterPro" id="IPR007506">
    <property type="entry name" value="PMDh-L-like_dom"/>
</dbReference>
<evidence type="ECO:0000313" key="4">
    <source>
        <dbReference type="EMBL" id="ALS21928.1"/>
    </source>
</evidence>
<reference evidence="4 5" key="2">
    <citation type="journal article" date="2016" name="Genome Announc.">
        <title>Complete Genome Sequences of Two Interactive Moderate Thermophiles, Paenibacillus napthalenovorans 32O-Y and Paenibacillus sp. 32O-W.</title>
        <authorList>
            <person name="Butler R.R.III."/>
            <person name="Wang J."/>
            <person name="Stark B.C."/>
            <person name="Pombert J.F."/>
        </authorList>
    </citation>
    <scope>NUCLEOTIDE SEQUENCE [LARGE SCALE GENOMIC DNA]</scope>
    <source>
        <strain evidence="4 5">32O-Y</strain>
    </source>
</reference>
<organism evidence="4 5">
    <name type="scientific">Paenibacillus naphthalenovorans</name>
    <dbReference type="NCBI Taxonomy" id="162209"/>
    <lineage>
        <taxon>Bacteria</taxon>
        <taxon>Bacillati</taxon>
        <taxon>Bacillota</taxon>
        <taxon>Bacilli</taxon>
        <taxon>Bacillales</taxon>
        <taxon>Paenibacillaceae</taxon>
        <taxon>Paenibacillus</taxon>
    </lineage>
</organism>
<evidence type="ECO:0000256" key="1">
    <source>
        <dbReference type="ARBA" id="ARBA00023004"/>
    </source>
</evidence>
<dbReference type="KEGG" id="pnp:IJ22_15520"/>